<dbReference type="RefSeq" id="WP_405339065.1">
    <property type="nucleotide sequence ID" value="NZ_JBANFI010000004.1"/>
</dbReference>
<dbReference type="PANTHER" id="PTHR36931">
    <property type="entry name" value="UPF0153 PROTEIN YEIW"/>
    <property type="match status" value="1"/>
</dbReference>
<dbReference type="PANTHER" id="PTHR36931:SF1">
    <property type="entry name" value="UPF0153 PROTEIN YEIW"/>
    <property type="match status" value="1"/>
</dbReference>
<reference evidence="1 2" key="1">
    <citation type="submission" date="2024-02" db="EMBL/GenBank/DDBJ databases">
        <title>Marinospirillum sp. MEB 164 isolated from Lonar lake sediment.</title>
        <authorList>
            <person name="Joshi A."/>
            <person name="Thite S."/>
        </authorList>
    </citation>
    <scope>NUCLEOTIDE SEQUENCE [LARGE SCALE GENOMIC DNA]</scope>
    <source>
        <strain evidence="1 2">MEB164</strain>
    </source>
</reference>
<proteinExistence type="predicted"/>
<name>A0ABW8PYD3_9GAMM</name>
<dbReference type="InterPro" id="IPR005358">
    <property type="entry name" value="Puta_zinc/iron-chelating_dom"/>
</dbReference>
<evidence type="ECO:0000313" key="1">
    <source>
        <dbReference type="EMBL" id="MFK7160899.1"/>
    </source>
</evidence>
<protein>
    <submittedName>
        <fullName evidence="1">YkgJ family cysteine cluster protein</fullName>
    </submittedName>
</protein>
<organism evidence="1 2">
    <name type="scientific">Marinospirillum alkalitolerans</name>
    <dbReference type="NCBI Taxonomy" id="3123374"/>
    <lineage>
        <taxon>Bacteria</taxon>
        <taxon>Pseudomonadati</taxon>
        <taxon>Pseudomonadota</taxon>
        <taxon>Gammaproteobacteria</taxon>
        <taxon>Oceanospirillales</taxon>
        <taxon>Oceanospirillaceae</taxon>
        <taxon>Marinospirillum</taxon>
    </lineage>
</organism>
<dbReference type="Pfam" id="PF03692">
    <property type="entry name" value="CxxCxxCC"/>
    <property type="match status" value="1"/>
</dbReference>
<gene>
    <name evidence="1" type="ORF">V6U78_07615</name>
</gene>
<dbReference type="InterPro" id="IPR052572">
    <property type="entry name" value="UPF0153_domain"/>
</dbReference>
<keyword evidence="2" id="KW-1185">Reference proteome</keyword>
<dbReference type="EMBL" id="JBANFI010000004">
    <property type="protein sequence ID" value="MFK7160899.1"/>
    <property type="molecule type" value="Genomic_DNA"/>
</dbReference>
<dbReference type="Proteomes" id="UP001621714">
    <property type="component" value="Unassembled WGS sequence"/>
</dbReference>
<accession>A0ABW8PYD3</accession>
<sequence length="105" mass="11298">MITLQKNTPQPAETPTSLNCRAGCGACCIAPSISSPLPKMPQGKPAGVRCAHLDINNLCELFGLPERPAVCLDFQFDATLCGEKREQALEQLLWLEDSTRLDAAG</sequence>
<comment type="caution">
    <text evidence="1">The sequence shown here is derived from an EMBL/GenBank/DDBJ whole genome shotgun (WGS) entry which is preliminary data.</text>
</comment>
<evidence type="ECO:0000313" key="2">
    <source>
        <dbReference type="Proteomes" id="UP001621714"/>
    </source>
</evidence>